<dbReference type="EMBL" id="CP158568">
    <property type="protein sequence ID" value="XBY43702.1"/>
    <property type="molecule type" value="Genomic_DNA"/>
</dbReference>
<dbReference type="PANTHER" id="PTHR43537">
    <property type="entry name" value="TRANSCRIPTIONAL REGULATOR, GNTR FAMILY"/>
    <property type="match status" value="1"/>
</dbReference>
<dbReference type="InterPro" id="IPR011711">
    <property type="entry name" value="GntR_C"/>
</dbReference>
<dbReference type="PANTHER" id="PTHR43537:SF51">
    <property type="entry name" value="HTH-TYPE TRANSCRIPTIONAL REGULATOR LGOR-RELATED"/>
    <property type="match status" value="1"/>
</dbReference>
<dbReference type="Pfam" id="PF00392">
    <property type="entry name" value="GntR"/>
    <property type="match status" value="1"/>
</dbReference>
<dbReference type="InterPro" id="IPR036388">
    <property type="entry name" value="WH-like_DNA-bd_sf"/>
</dbReference>
<protein>
    <submittedName>
        <fullName evidence="5">GntR family transcriptional regulator</fullName>
    </submittedName>
</protein>
<evidence type="ECO:0000256" key="2">
    <source>
        <dbReference type="ARBA" id="ARBA00023125"/>
    </source>
</evidence>
<dbReference type="SMART" id="SM00345">
    <property type="entry name" value="HTH_GNTR"/>
    <property type="match status" value="1"/>
</dbReference>
<name>A0AAU7X7G2_9HYPH</name>
<evidence type="ECO:0000313" key="5">
    <source>
        <dbReference type="EMBL" id="XBY43702.1"/>
    </source>
</evidence>
<dbReference type="AlphaFoldDB" id="A0AAU7X7G2"/>
<gene>
    <name evidence="5" type="ORF">ABS361_16710</name>
</gene>
<keyword evidence="3" id="KW-0804">Transcription</keyword>
<evidence type="ECO:0000256" key="3">
    <source>
        <dbReference type="ARBA" id="ARBA00023163"/>
    </source>
</evidence>
<sequence>MQMTAEPDYTFLQRLNLPSRGGTTDHVQGLIRDAIVSGDLPPGTAINKHLICDRLGVSRFPVSEALTRLQAEGLVEILPQRGTRVTRIRILDVEEAMFIRRALEAEAVRRLAGEIRPDTIAALDRNLRYQRAAVEAGDRSGFHALDLDFHQTLVDALGFARVRAMLETARGNLDRVRRILSSPRRHAVTLEEHVAIFEALARGDGEAAGRAMARHLDQVIAEMVAFAADNKDVFDDAG</sequence>
<dbReference type="GO" id="GO:0003677">
    <property type="term" value="F:DNA binding"/>
    <property type="evidence" value="ECO:0007669"/>
    <property type="project" value="UniProtKB-KW"/>
</dbReference>
<dbReference type="Gene3D" id="1.10.10.10">
    <property type="entry name" value="Winged helix-like DNA-binding domain superfamily/Winged helix DNA-binding domain"/>
    <property type="match status" value="1"/>
</dbReference>
<dbReference type="Gene3D" id="1.20.120.530">
    <property type="entry name" value="GntR ligand-binding domain-like"/>
    <property type="match status" value="1"/>
</dbReference>
<reference evidence="5" key="1">
    <citation type="submission" date="2024-06" db="EMBL/GenBank/DDBJ databases">
        <title>Methylostella associata gen. nov., sp. nov., a novel Ancalomicrobiaceae-affiliated facultatively methylotrophic bacteria that feed on methanotrophs of the genus Methylococcus.</title>
        <authorList>
            <person name="Saltykova V."/>
            <person name="Danilova O.V."/>
            <person name="Oshkin I.Y."/>
            <person name="Belova S.E."/>
            <person name="Pimenov N.V."/>
            <person name="Dedysh S.N."/>
        </authorList>
    </citation>
    <scope>NUCLEOTIDE SEQUENCE</scope>
    <source>
        <strain evidence="5">S20</strain>
    </source>
</reference>
<keyword evidence="2" id="KW-0238">DNA-binding</keyword>
<dbReference type="RefSeq" id="WP_407048804.1">
    <property type="nucleotide sequence ID" value="NZ_CP158568.1"/>
</dbReference>
<dbReference type="InterPro" id="IPR036390">
    <property type="entry name" value="WH_DNA-bd_sf"/>
</dbReference>
<dbReference type="PROSITE" id="PS50949">
    <property type="entry name" value="HTH_GNTR"/>
    <property type="match status" value="1"/>
</dbReference>
<dbReference type="GO" id="GO:0003700">
    <property type="term" value="F:DNA-binding transcription factor activity"/>
    <property type="evidence" value="ECO:0007669"/>
    <property type="project" value="InterPro"/>
</dbReference>
<dbReference type="SMART" id="SM00895">
    <property type="entry name" value="FCD"/>
    <property type="match status" value="1"/>
</dbReference>
<dbReference type="InterPro" id="IPR008920">
    <property type="entry name" value="TF_FadR/GntR_C"/>
</dbReference>
<dbReference type="InterPro" id="IPR000524">
    <property type="entry name" value="Tscrpt_reg_HTH_GntR"/>
</dbReference>
<proteinExistence type="predicted"/>
<dbReference type="Pfam" id="PF07729">
    <property type="entry name" value="FCD"/>
    <property type="match status" value="1"/>
</dbReference>
<dbReference type="SUPFAM" id="SSF46785">
    <property type="entry name" value="Winged helix' DNA-binding domain"/>
    <property type="match status" value="1"/>
</dbReference>
<dbReference type="SUPFAM" id="SSF48008">
    <property type="entry name" value="GntR ligand-binding domain-like"/>
    <property type="match status" value="1"/>
</dbReference>
<accession>A0AAU7X7G2</accession>
<keyword evidence="1" id="KW-0805">Transcription regulation</keyword>
<dbReference type="CDD" id="cd07377">
    <property type="entry name" value="WHTH_GntR"/>
    <property type="match status" value="1"/>
</dbReference>
<evidence type="ECO:0000256" key="1">
    <source>
        <dbReference type="ARBA" id="ARBA00023015"/>
    </source>
</evidence>
<evidence type="ECO:0000259" key="4">
    <source>
        <dbReference type="PROSITE" id="PS50949"/>
    </source>
</evidence>
<dbReference type="KEGG" id="mflg:ABS361_16710"/>
<feature type="domain" description="HTH gntR-type" evidence="4">
    <location>
        <begin position="21"/>
        <end position="88"/>
    </location>
</feature>
<organism evidence="5">
    <name type="scientific">Methyloraptor flagellatus</name>
    <dbReference type="NCBI Taxonomy" id="3162530"/>
    <lineage>
        <taxon>Bacteria</taxon>
        <taxon>Pseudomonadati</taxon>
        <taxon>Pseudomonadota</taxon>
        <taxon>Alphaproteobacteria</taxon>
        <taxon>Hyphomicrobiales</taxon>
        <taxon>Ancalomicrobiaceae</taxon>
        <taxon>Methyloraptor</taxon>
    </lineage>
</organism>